<organism evidence="6 7">
    <name type="scientific">Psychrobacter fozii</name>
    <dbReference type="NCBI Taxonomy" id="198480"/>
    <lineage>
        <taxon>Bacteria</taxon>
        <taxon>Pseudomonadati</taxon>
        <taxon>Pseudomonadota</taxon>
        <taxon>Gammaproteobacteria</taxon>
        <taxon>Moraxellales</taxon>
        <taxon>Moraxellaceae</taxon>
        <taxon>Psychrobacter</taxon>
    </lineage>
</organism>
<dbReference type="InterPro" id="IPR029052">
    <property type="entry name" value="Metallo-depent_PP-like"/>
</dbReference>
<keyword evidence="1" id="KW-0479">Metal-binding</keyword>
<evidence type="ECO:0000313" key="7">
    <source>
        <dbReference type="Proteomes" id="UP000247746"/>
    </source>
</evidence>
<dbReference type="Gene3D" id="3.60.21.10">
    <property type="match status" value="1"/>
</dbReference>
<dbReference type="InterPro" id="IPR004843">
    <property type="entry name" value="Calcineurin-like_PHP"/>
</dbReference>
<keyword evidence="7" id="KW-1185">Reference proteome</keyword>
<comment type="caution">
    <text evidence="6">The sequence shown here is derived from an EMBL/GenBank/DDBJ whole genome shotgun (WGS) entry which is preliminary data.</text>
</comment>
<dbReference type="InterPro" id="IPR050884">
    <property type="entry name" value="CNP_phosphodiesterase-III"/>
</dbReference>
<sequence>MPSNTISSISTLDEQVNILQVTDLHLLTPSAFITDNDNIDSDEAAIYQHSFEKVLQQALNEDIRCDLILVTGDLVNKIIPTIYDHIFKVLQATNIPFACIAGNHDVTDEIGCHLPFLQRTLVAQPADPRLLSQHIIETEYWQLLLLDSSISGEVAGEITPADMSWLCERLSACNKPTLIALHHHVIPVGSAWIDAHMVENSEDFWQHMLAFEHLKVIISGHIHQDQVRYRQGVSVYTTPSTCYQFMPNEDDFAYDEDARPGYRWLQLANNGTVASWVERLDT</sequence>
<dbReference type="SUPFAM" id="SSF56300">
    <property type="entry name" value="Metallo-dependent phosphatases"/>
    <property type="match status" value="1"/>
</dbReference>
<dbReference type="EMBL" id="QJSU01000007">
    <property type="protein sequence ID" value="PYE38487.1"/>
    <property type="molecule type" value="Genomic_DNA"/>
</dbReference>
<accession>A0A2V4UED1</accession>
<evidence type="ECO:0000256" key="3">
    <source>
        <dbReference type="ARBA" id="ARBA00023004"/>
    </source>
</evidence>
<dbReference type="GO" id="GO:0046872">
    <property type="term" value="F:metal ion binding"/>
    <property type="evidence" value="ECO:0007669"/>
    <property type="project" value="UniProtKB-KW"/>
</dbReference>
<dbReference type="GO" id="GO:0016787">
    <property type="term" value="F:hydrolase activity"/>
    <property type="evidence" value="ECO:0007669"/>
    <property type="project" value="UniProtKB-KW"/>
</dbReference>
<evidence type="ECO:0000259" key="5">
    <source>
        <dbReference type="Pfam" id="PF00149"/>
    </source>
</evidence>
<dbReference type="OrthoDB" id="9784378at2"/>
<dbReference type="PANTHER" id="PTHR42988">
    <property type="entry name" value="PHOSPHOHYDROLASE"/>
    <property type="match status" value="1"/>
</dbReference>
<keyword evidence="2" id="KW-0378">Hydrolase</keyword>
<evidence type="ECO:0000313" key="6">
    <source>
        <dbReference type="EMBL" id="PYE38487.1"/>
    </source>
</evidence>
<dbReference type="AlphaFoldDB" id="A0A2V4UED1"/>
<evidence type="ECO:0000256" key="4">
    <source>
        <dbReference type="ARBA" id="ARBA00025742"/>
    </source>
</evidence>
<evidence type="ECO:0000256" key="2">
    <source>
        <dbReference type="ARBA" id="ARBA00022801"/>
    </source>
</evidence>
<reference evidence="6 7" key="1">
    <citation type="submission" date="2018-06" db="EMBL/GenBank/DDBJ databases">
        <title>Genomic Encyclopedia of Type Strains, Phase III (KMG-III): the genomes of soil and plant-associated and newly described type strains.</title>
        <authorList>
            <person name="Whitman W."/>
        </authorList>
    </citation>
    <scope>NUCLEOTIDE SEQUENCE [LARGE SCALE GENOMIC DNA]</scope>
    <source>
        <strain evidence="6 7">CECT 5889</strain>
    </source>
</reference>
<feature type="domain" description="Calcineurin-like phosphoesterase" evidence="5">
    <location>
        <begin position="17"/>
        <end position="224"/>
    </location>
</feature>
<name>A0A2V4UED1_9GAMM</name>
<keyword evidence="3" id="KW-0408">Iron</keyword>
<dbReference type="RefSeq" id="WP_110923637.1">
    <property type="nucleotide sequence ID" value="NZ_QJSU01000007.1"/>
</dbReference>
<gene>
    <name evidence="6" type="ORF">DFP82_107109</name>
</gene>
<comment type="similarity">
    <text evidence="4">Belongs to the cyclic nucleotide phosphodiesterase class-III family.</text>
</comment>
<proteinExistence type="inferred from homology"/>
<dbReference type="Pfam" id="PF00149">
    <property type="entry name" value="Metallophos"/>
    <property type="match status" value="1"/>
</dbReference>
<evidence type="ECO:0000256" key="1">
    <source>
        <dbReference type="ARBA" id="ARBA00022723"/>
    </source>
</evidence>
<dbReference type="Proteomes" id="UP000247746">
    <property type="component" value="Unassembled WGS sequence"/>
</dbReference>
<protein>
    <submittedName>
        <fullName evidence="6">Icc protein</fullName>
    </submittedName>
</protein>
<dbReference type="PANTHER" id="PTHR42988:SF2">
    <property type="entry name" value="CYCLIC NUCLEOTIDE PHOSPHODIESTERASE CBUA0032-RELATED"/>
    <property type="match status" value="1"/>
</dbReference>